<name>A0ABV5J914_9BACT</name>
<dbReference type="RefSeq" id="WP_290247563.1">
    <property type="nucleotide sequence ID" value="NZ_JAUFQT010000001.1"/>
</dbReference>
<dbReference type="PANTHER" id="PTHR36166">
    <property type="entry name" value="CHROMOSOME 9, WHOLE GENOME SHOTGUN SEQUENCE"/>
    <property type="match status" value="1"/>
</dbReference>
<dbReference type="Gene3D" id="3.30.530.20">
    <property type="match status" value="1"/>
</dbReference>
<dbReference type="InterPro" id="IPR023393">
    <property type="entry name" value="START-like_dom_sf"/>
</dbReference>
<organism evidence="1 2">
    <name type="scientific">Echinicola jeungdonensis</name>
    <dbReference type="NCBI Taxonomy" id="709343"/>
    <lineage>
        <taxon>Bacteria</taxon>
        <taxon>Pseudomonadati</taxon>
        <taxon>Bacteroidota</taxon>
        <taxon>Cytophagia</taxon>
        <taxon>Cytophagales</taxon>
        <taxon>Cyclobacteriaceae</taxon>
        <taxon>Echinicola</taxon>
    </lineage>
</organism>
<protein>
    <submittedName>
        <fullName evidence="1">SRPBCC family protein</fullName>
    </submittedName>
</protein>
<dbReference type="SUPFAM" id="SSF55961">
    <property type="entry name" value="Bet v1-like"/>
    <property type="match status" value="1"/>
</dbReference>
<proteinExistence type="predicted"/>
<gene>
    <name evidence="1" type="ORF">ACFFUR_12685</name>
</gene>
<dbReference type="Proteomes" id="UP001589654">
    <property type="component" value="Unassembled WGS sequence"/>
</dbReference>
<dbReference type="InterPro" id="IPR019587">
    <property type="entry name" value="Polyketide_cyclase/dehydratase"/>
</dbReference>
<reference evidence="1 2" key="1">
    <citation type="submission" date="2024-09" db="EMBL/GenBank/DDBJ databases">
        <authorList>
            <person name="Sun Q."/>
            <person name="Mori K."/>
        </authorList>
    </citation>
    <scope>NUCLEOTIDE SEQUENCE [LARGE SCALE GENOMIC DNA]</scope>
    <source>
        <strain evidence="1 2">CECT 7682</strain>
    </source>
</reference>
<keyword evidence="2" id="KW-1185">Reference proteome</keyword>
<dbReference type="EMBL" id="JBHMEW010000063">
    <property type="protein sequence ID" value="MFB9212665.1"/>
    <property type="molecule type" value="Genomic_DNA"/>
</dbReference>
<evidence type="ECO:0000313" key="1">
    <source>
        <dbReference type="EMBL" id="MFB9212665.1"/>
    </source>
</evidence>
<accession>A0ABV5J914</accession>
<evidence type="ECO:0000313" key="2">
    <source>
        <dbReference type="Proteomes" id="UP001589654"/>
    </source>
</evidence>
<dbReference type="PANTHER" id="PTHR36166:SF1">
    <property type="entry name" value="SRPBCC DOMAIN-CONTAINING PROTEIN"/>
    <property type="match status" value="1"/>
</dbReference>
<dbReference type="Pfam" id="PF10604">
    <property type="entry name" value="Polyketide_cyc2"/>
    <property type="match status" value="1"/>
</dbReference>
<dbReference type="CDD" id="cd07822">
    <property type="entry name" value="SRPBCC_4"/>
    <property type="match status" value="1"/>
</dbReference>
<sequence>MKIYTQIHIEAKPKLVWAILMDFDNYPQWNPFIKSLTGKIQIGKTIKVNLSGMNFMPKIIALEKNKEFQWLGNLGFKGLFDGEHRFELLENPDGSTTFVHSEKFKGILVPILKKKLLKETKPGFEAMNLSLKNRVEGIKKG</sequence>
<comment type="caution">
    <text evidence="1">The sequence shown here is derived from an EMBL/GenBank/DDBJ whole genome shotgun (WGS) entry which is preliminary data.</text>
</comment>